<feature type="domain" description="NAC" evidence="2">
    <location>
        <begin position="1"/>
        <end position="30"/>
    </location>
</feature>
<keyword evidence="4" id="KW-1185">Reference proteome</keyword>
<dbReference type="EMBL" id="CP097504">
    <property type="protein sequence ID" value="URD87368.1"/>
    <property type="molecule type" value="Genomic_DNA"/>
</dbReference>
<name>A0A9E7F1J5_9LILI</name>
<evidence type="ECO:0000256" key="1">
    <source>
        <dbReference type="SAM" id="MobiDB-lite"/>
    </source>
</evidence>
<sequence length="221" mass="24043">MHEYRLHPSLYATIPSYETEEIILCRIRHKGKGPADDGDGLAPKAPPLAEPSLAAPATLEEELRMPAPATQDAMADFLVCCRVPYTRAFGKEPWDSAAMLEVEEEAWTSDEIHEFHKMLELDDLPAEATAAAETAFAPPVAETPMVALETQSADPGCPPLHRMGSYGRRLAIDELLGEFRICAPATELSLDPSVPFSSNPPPHPSSSGSEWMSSSDVFELV</sequence>
<evidence type="ECO:0000259" key="2">
    <source>
        <dbReference type="PROSITE" id="PS51005"/>
    </source>
</evidence>
<feature type="compositionally biased region" description="Low complexity" evidence="1">
    <location>
        <begin position="205"/>
        <end position="215"/>
    </location>
</feature>
<gene>
    <name evidence="3" type="ORF">MUK42_28193</name>
</gene>
<organism evidence="3 4">
    <name type="scientific">Musa troglodytarum</name>
    <name type="common">fe'i banana</name>
    <dbReference type="NCBI Taxonomy" id="320322"/>
    <lineage>
        <taxon>Eukaryota</taxon>
        <taxon>Viridiplantae</taxon>
        <taxon>Streptophyta</taxon>
        <taxon>Embryophyta</taxon>
        <taxon>Tracheophyta</taxon>
        <taxon>Spermatophyta</taxon>
        <taxon>Magnoliopsida</taxon>
        <taxon>Liliopsida</taxon>
        <taxon>Zingiberales</taxon>
        <taxon>Musaceae</taxon>
        <taxon>Musa</taxon>
    </lineage>
</organism>
<dbReference type="OrthoDB" id="774757at2759"/>
<accession>A0A9E7F1J5</accession>
<dbReference type="Proteomes" id="UP001055439">
    <property type="component" value="Chromosome 2"/>
</dbReference>
<evidence type="ECO:0000313" key="4">
    <source>
        <dbReference type="Proteomes" id="UP001055439"/>
    </source>
</evidence>
<protein>
    <recommendedName>
        <fullName evidence="2">NAC domain-containing protein</fullName>
    </recommendedName>
</protein>
<dbReference type="AlphaFoldDB" id="A0A9E7F1J5"/>
<proteinExistence type="predicted"/>
<dbReference type="PROSITE" id="PS51005">
    <property type="entry name" value="NAC"/>
    <property type="match status" value="1"/>
</dbReference>
<dbReference type="GO" id="GO:0006355">
    <property type="term" value="P:regulation of DNA-templated transcription"/>
    <property type="evidence" value="ECO:0007669"/>
    <property type="project" value="InterPro"/>
</dbReference>
<dbReference type="InterPro" id="IPR003441">
    <property type="entry name" value="NAC-dom"/>
</dbReference>
<evidence type="ECO:0000313" key="3">
    <source>
        <dbReference type="EMBL" id="URD87368.1"/>
    </source>
</evidence>
<reference evidence="3" key="1">
    <citation type="submission" date="2022-05" db="EMBL/GenBank/DDBJ databases">
        <title>The Musa troglodytarum L. genome provides insights into the mechanism of non-climacteric behaviour and enrichment of carotenoids.</title>
        <authorList>
            <person name="Wang J."/>
        </authorList>
    </citation>
    <scope>NUCLEOTIDE SEQUENCE</scope>
    <source>
        <tissue evidence="3">Leaf</tissue>
    </source>
</reference>
<dbReference type="GO" id="GO:0003677">
    <property type="term" value="F:DNA binding"/>
    <property type="evidence" value="ECO:0007669"/>
    <property type="project" value="InterPro"/>
</dbReference>
<feature type="region of interest" description="Disordered" evidence="1">
    <location>
        <begin position="192"/>
        <end position="216"/>
    </location>
</feature>